<dbReference type="Gene3D" id="1.20.1560.10">
    <property type="entry name" value="ABC transporter type 1, transmembrane domain"/>
    <property type="match status" value="1"/>
</dbReference>
<keyword evidence="13" id="KW-1185">Reference proteome</keyword>
<evidence type="ECO:0000256" key="6">
    <source>
        <dbReference type="ARBA" id="ARBA00022840"/>
    </source>
</evidence>
<dbReference type="SUPFAM" id="SSF52540">
    <property type="entry name" value="P-loop containing nucleoside triphosphate hydrolases"/>
    <property type="match status" value="1"/>
</dbReference>
<keyword evidence="8 9" id="KW-0472">Membrane</keyword>
<dbReference type="PROSITE" id="PS50929">
    <property type="entry name" value="ABC_TM1F"/>
    <property type="match status" value="1"/>
</dbReference>
<evidence type="ECO:0000259" key="11">
    <source>
        <dbReference type="PROSITE" id="PS50929"/>
    </source>
</evidence>
<evidence type="ECO:0000256" key="5">
    <source>
        <dbReference type="ARBA" id="ARBA00022741"/>
    </source>
</evidence>
<name>A0ABU9YYR9_9RHOO</name>
<evidence type="ECO:0000313" key="12">
    <source>
        <dbReference type="EMBL" id="MEN3068663.1"/>
    </source>
</evidence>
<dbReference type="InterPro" id="IPR036640">
    <property type="entry name" value="ABC1_TM_sf"/>
</dbReference>
<dbReference type="InterPro" id="IPR050835">
    <property type="entry name" value="ABC_transporter_sub-D"/>
</dbReference>
<proteinExistence type="predicted"/>
<dbReference type="GO" id="GO:0005524">
    <property type="term" value="F:ATP binding"/>
    <property type="evidence" value="ECO:0007669"/>
    <property type="project" value="UniProtKB-KW"/>
</dbReference>
<feature type="transmembrane region" description="Helical" evidence="9">
    <location>
        <begin position="62"/>
        <end position="86"/>
    </location>
</feature>
<evidence type="ECO:0000256" key="1">
    <source>
        <dbReference type="ARBA" id="ARBA00004651"/>
    </source>
</evidence>
<evidence type="ECO:0000259" key="10">
    <source>
        <dbReference type="PROSITE" id="PS50893"/>
    </source>
</evidence>
<organism evidence="12 13">
    <name type="scientific">Uliginosibacterium sediminicola</name>
    <dbReference type="NCBI Taxonomy" id="2024550"/>
    <lineage>
        <taxon>Bacteria</taxon>
        <taxon>Pseudomonadati</taxon>
        <taxon>Pseudomonadota</taxon>
        <taxon>Betaproteobacteria</taxon>
        <taxon>Rhodocyclales</taxon>
        <taxon>Zoogloeaceae</taxon>
        <taxon>Uliginosibacterium</taxon>
    </lineage>
</organism>
<dbReference type="Pfam" id="PF00005">
    <property type="entry name" value="ABC_tran"/>
    <property type="match status" value="1"/>
</dbReference>
<dbReference type="InterPro" id="IPR003439">
    <property type="entry name" value="ABC_transporter-like_ATP-bd"/>
</dbReference>
<keyword evidence="3" id="KW-1003">Cell membrane</keyword>
<evidence type="ECO:0000256" key="4">
    <source>
        <dbReference type="ARBA" id="ARBA00022692"/>
    </source>
</evidence>
<dbReference type="SUPFAM" id="SSF90123">
    <property type="entry name" value="ABC transporter transmembrane region"/>
    <property type="match status" value="1"/>
</dbReference>
<sequence length="555" mass="62655">MSVMRDFWILARPFWVRRGHYLAWLLLASIIALGLLLVQLNVRFSYWNKEFYDALAAFDRPRLYPLMGQYCLLVGAAVVMSVYLDWLRKLLILKWREHMTESLSRAWLSNNVFYRLSLAGEPDNPDQRLAEDINLLVTESLDLLRSFISAVARILSFSVLLWTLSSELSLPFVDSQLRIPGYLFWFAIIYALIGSLIAERIGAILQGLNYTQQQREAELRADLLRRRDHAEQISLYGGAAHEQRRVMQRFAALALNWRQLMNRERTLGFFTSSYDRISGLVPIFAALPSFMNKSLSLGGLMQIETAFNQTASAMSWFVRAYRAIAEWKATVQRLTQFRIALEAAREPRQPRQAASFAAHQLSVHTPDGTVLLAGLDWQIETAVWTRIEGPSGIGKSTLLRTLAGVWPYYSGDFSQPRGRSLFVPQRAYLATDSLAALLAYPALDLPSREAMQQALCDCGLAALSTRLDDVAEWSAVLSGGEQQRLAIARALLFAPDYLLLDEATSQLDLPAARALLCMLRSRLPQTTVIGVTHQDKLSSLFERVIELPQQAPAAH</sequence>
<dbReference type="Pfam" id="PF06472">
    <property type="entry name" value="ABC_membrane_2"/>
    <property type="match status" value="1"/>
</dbReference>
<feature type="transmembrane region" description="Helical" evidence="9">
    <location>
        <begin position="182"/>
        <end position="205"/>
    </location>
</feature>
<feature type="domain" description="ABC transmembrane type-1" evidence="11">
    <location>
        <begin position="40"/>
        <end position="326"/>
    </location>
</feature>
<accession>A0ABU9YYR9</accession>
<reference evidence="12 13" key="1">
    <citation type="journal article" date="2018" name="Int. J. Syst. Evol. Microbiol.">
        <title>Uliginosibacterium sediminicola sp. nov., isolated from freshwater sediment.</title>
        <authorList>
            <person name="Hwang W.M."/>
            <person name="Kim S.M."/>
            <person name="Kang K."/>
            <person name="Ahn T.Y."/>
        </authorList>
    </citation>
    <scope>NUCLEOTIDE SEQUENCE [LARGE SCALE GENOMIC DNA]</scope>
    <source>
        <strain evidence="12 13">M1-21</strain>
    </source>
</reference>
<keyword evidence="2" id="KW-0813">Transport</keyword>
<evidence type="ECO:0000313" key="13">
    <source>
        <dbReference type="Proteomes" id="UP001410394"/>
    </source>
</evidence>
<keyword evidence="4 9" id="KW-0812">Transmembrane</keyword>
<dbReference type="SMART" id="SM00382">
    <property type="entry name" value="AAA"/>
    <property type="match status" value="1"/>
</dbReference>
<evidence type="ECO:0000256" key="9">
    <source>
        <dbReference type="SAM" id="Phobius"/>
    </source>
</evidence>
<dbReference type="PANTHER" id="PTHR11384:SF59">
    <property type="entry name" value="LYSOSOMAL COBALAMIN TRANSPORTER ABCD4"/>
    <property type="match status" value="1"/>
</dbReference>
<dbReference type="Gene3D" id="3.40.50.300">
    <property type="entry name" value="P-loop containing nucleotide triphosphate hydrolases"/>
    <property type="match status" value="1"/>
</dbReference>
<dbReference type="InterPro" id="IPR027417">
    <property type="entry name" value="P-loop_NTPase"/>
</dbReference>
<dbReference type="RefSeq" id="WP_345919435.1">
    <property type="nucleotide sequence ID" value="NZ_JBDIVE010000004.1"/>
</dbReference>
<dbReference type="PANTHER" id="PTHR11384">
    <property type="entry name" value="ATP-BINDING CASSETTE, SUB-FAMILY D MEMBER"/>
    <property type="match status" value="1"/>
</dbReference>
<keyword evidence="7 9" id="KW-1133">Transmembrane helix</keyword>
<dbReference type="EMBL" id="JBDIVE010000004">
    <property type="protein sequence ID" value="MEN3068663.1"/>
    <property type="molecule type" value="Genomic_DNA"/>
</dbReference>
<dbReference type="InterPro" id="IPR017871">
    <property type="entry name" value="ABC_transporter-like_CS"/>
</dbReference>
<evidence type="ECO:0000256" key="8">
    <source>
        <dbReference type="ARBA" id="ARBA00023136"/>
    </source>
</evidence>
<keyword evidence="6 12" id="KW-0067">ATP-binding</keyword>
<comment type="caution">
    <text evidence="12">The sequence shown here is derived from an EMBL/GenBank/DDBJ whole genome shotgun (WGS) entry which is preliminary data.</text>
</comment>
<gene>
    <name evidence="12" type="ORF">ABDB84_09255</name>
</gene>
<dbReference type="InterPro" id="IPR003593">
    <property type="entry name" value="AAA+_ATPase"/>
</dbReference>
<feature type="transmembrane region" description="Helical" evidence="9">
    <location>
        <begin position="21"/>
        <end position="42"/>
    </location>
</feature>
<comment type="subcellular location">
    <subcellularLocation>
        <location evidence="1">Cell membrane</location>
        <topology evidence="1">Multi-pass membrane protein</topology>
    </subcellularLocation>
</comment>
<feature type="domain" description="ABC transporter" evidence="10">
    <location>
        <begin position="356"/>
        <end position="553"/>
    </location>
</feature>
<protein>
    <submittedName>
        <fullName evidence="12">ABC transporter ATP-binding protein/permease</fullName>
    </submittedName>
</protein>
<dbReference type="Proteomes" id="UP001410394">
    <property type="component" value="Unassembled WGS sequence"/>
</dbReference>
<evidence type="ECO:0000256" key="7">
    <source>
        <dbReference type="ARBA" id="ARBA00022989"/>
    </source>
</evidence>
<keyword evidence="5" id="KW-0547">Nucleotide-binding</keyword>
<dbReference type="PROSITE" id="PS00211">
    <property type="entry name" value="ABC_TRANSPORTER_1"/>
    <property type="match status" value="1"/>
</dbReference>
<dbReference type="InterPro" id="IPR011527">
    <property type="entry name" value="ABC1_TM_dom"/>
</dbReference>
<evidence type="ECO:0000256" key="3">
    <source>
        <dbReference type="ARBA" id="ARBA00022475"/>
    </source>
</evidence>
<dbReference type="PROSITE" id="PS50893">
    <property type="entry name" value="ABC_TRANSPORTER_2"/>
    <property type="match status" value="1"/>
</dbReference>
<evidence type="ECO:0000256" key="2">
    <source>
        <dbReference type="ARBA" id="ARBA00022448"/>
    </source>
</evidence>